<keyword evidence="4" id="KW-1185">Reference proteome</keyword>
<dbReference type="PROSITE" id="PS50943">
    <property type="entry name" value="HTH_CROC1"/>
    <property type="match status" value="1"/>
</dbReference>
<sequence>MKENSHQVEHPQVKRLTELMELKGISKAEMARIAGVSPQSVNNWFNRGTVGKSSALKLADALGVSVAWLLGEDVEESTGLSSDEMKMLNLYRQLPKAERERMIDLFQLRLKEIDDYVDKYLRGRYKPVDE</sequence>
<dbReference type="KEGG" id="sera:Ser39006_014385"/>
<dbReference type="RefSeq" id="WP_021015861.1">
    <property type="nucleotide sequence ID" value="NZ_CP025084.1"/>
</dbReference>
<organism evidence="3 4">
    <name type="scientific">Serratia sp. (strain ATCC 39006)</name>
    <name type="common">Prodigiosinella confusarubida</name>
    <dbReference type="NCBI Taxonomy" id="104623"/>
    <lineage>
        <taxon>Bacteria</taxon>
        <taxon>Pseudomonadati</taxon>
        <taxon>Pseudomonadota</taxon>
        <taxon>Gammaproteobacteria</taxon>
        <taxon>Enterobacterales</taxon>
        <taxon>Pectobacteriaceae</taxon>
        <taxon>Prodigiosinella</taxon>
    </lineage>
</organism>
<dbReference type="Proteomes" id="UP000233778">
    <property type="component" value="Chromosome"/>
</dbReference>
<reference evidence="2 5" key="3">
    <citation type="submission" date="2017-11" db="EMBL/GenBank/DDBJ databases">
        <title>Complete genome sequence of Serratia sp. ATCC 39006 LacA.</title>
        <authorList>
            <person name="Hampton H.G."/>
            <person name="Jackson S.A."/>
            <person name="Jauregui R."/>
            <person name="Poulter G.T.M."/>
            <person name="Salmond G.P.C."/>
            <person name="Fineran P.C."/>
        </authorList>
    </citation>
    <scope>NUCLEOTIDE SEQUENCE [LARGE SCALE GENOMIC DNA]</scope>
    <source>
        <strain evidence="2 5">ATCC 39006</strain>
    </source>
</reference>
<feature type="domain" description="HTH cro/C1-type" evidence="1">
    <location>
        <begin position="16"/>
        <end position="69"/>
    </location>
</feature>
<evidence type="ECO:0000259" key="1">
    <source>
        <dbReference type="PROSITE" id="PS50943"/>
    </source>
</evidence>
<dbReference type="GO" id="GO:0003677">
    <property type="term" value="F:DNA binding"/>
    <property type="evidence" value="ECO:0007669"/>
    <property type="project" value="InterPro"/>
</dbReference>
<gene>
    <name evidence="2" type="ORF">CWC46_14380</name>
    <name evidence="3" type="ORF">Ser39006_014385</name>
</gene>
<accession>A0A2I5TKZ2</accession>
<dbReference type="Proteomes" id="UP000017700">
    <property type="component" value="Chromosome"/>
</dbReference>
<dbReference type="Gene3D" id="1.10.260.40">
    <property type="entry name" value="lambda repressor-like DNA-binding domains"/>
    <property type="match status" value="1"/>
</dbReference>
<dbReference type="Pfam" id="PF01381">
    <property type="entry name" value="HTH_3"/>
    <property type="match status" value="1"/>
</dbReference>
<dbReference type="InterPro" id="IPR010982">
    <property type="entry name" value="Lambda_DNA-bd_dom_sf"/>
</dbReference>
<reference evidence="3" key="2">
    <citation type="submission" date="2013-09" db="EMBL/GenBank/DDBJ databases">
        <authorList>
            <person name="Wang G."/>
            <person name="Yang Y."/>
            <person name="Su Y."/>
        </authorList>
    </citation>
    <scope>NUCLEOTIDE SEQUENCE</scope>
    <source>
        <strain evidence="3">ATCC 39006</strain>
    </source>
</reference>
<evidence type="ECO:0000313" key="2">
    <source>
        <dbReference type="EMBL" id="AUH00890.1"/>
    </source>
</evidence>
<dbReference type="CDD" id="cd00093">
    <property type="entry name" value="HTH_XRE"/>
    <property type="match status" value="1"/>
</dbReference>
<dbReference type="OrthoDB" id="6431251at2"/>
<protein>
    <submittedName>
        <fullName evidence="3">Transcriptional regulator</fullName>
    </submittedName>
</protein>
<name>A0A2I5TKZ2_SERS3</name>
<evidence type="ECO:0000313" key="4">
    <source>
        <dbReference type="Proteomes" id="UP000017700"/>
    </source>
</evidence>
<dbReference type="EMBL" id="CP025084">
    <property type="protein sequence ID" value="AUH05212.1"/>
    <property type="molecule type" value="Genomic_DNA"/>
</dbReference>
<dbReference type="KEGG" id="serq:CWC46_14380"/>
<evidence type="ECO:0000313" key="5">
    <source>
        <dbReference type="Proteomes" id="UP000233778"/>
    </source>
</evidence>
<dbReference type="EMBL" id="CP025085">
    <property type="protein sequence ID" value="AUH00890.1"/>
    <property type="molecule type" value="Genomic_DNA"/>
</dbReference>
<evidence type="ECO:0000313" key="3">
    <source>
        <dbReference type="EMBL" id="AUH05212.1"/>
    </source>
</evidence>
<dbReference type="STRING" id="104623.Ser39006_02598"/>
<dbReference type="AlphaFoldDB" id="A0A2I5TKZ2"/>
<dbReference type="SUPFAM" id="SSF47413">
    <property type="entry name" value="lambda repressor-like DNA-binding domains"/>
    <property type="match status" value="1"/>
</dbReference>
<reference evidence="3" key="4">
    <citation type="submission" date="2017-11" db="EMBL/GenBank/DDBJ databases">
        <title>Complete genome sequence of Serratia sp. ATCC 39006.</title>
        <authorList>
            <person name="Hampton H.G."/>
            <person name="Jackson S.A."/>
            <person name="Jauregui R."/>
            <person name="Poulter G.T.M."/>
            <person name="Salmond G.P.C."/>
            <person name="Fineran P.C."/>
        </authorList>
    </citation>
    <scope>NUCLEOTIDE SEQUENCE</scope>
    <source>
        <strain evidence="3">ATCC 39006</strain>
    </source>
</reference>
<dbReference type="InterPro" id="IPR001387">
    <property type="entry name" value="Cro/C1-type_HTH"/>
</dbReference>
<proteinExistence type="predicted"/>
<dbReference type="SMART" id="SM00530">
    <property type="entry name" value="HTH_XRE"/>
    <property type="match status" value="1"/>
</dbReference>
<reference evidence="3 4" key="1">
    <citation type="journal article" date="2013" name="Genome Announc.">
        <title>Draft genome sequence of Serratia sp. strain ATCC 39006, a model bacterium for analysis of the biosynthesis and regulation of prodigiosin, a carbapenem, and gas vesicles.</title>
        <authorList>
            <person name="Fineran P.C."/>
            <person name="Iglesias Cans M.C."/>
            <person name="Ramsay J.P."/>
            <person name="Wilf N.M."/>
            <person name="Cossyleon D."/>
            <person name="McNeil M.B."/>
            <person name="Williamson N.R."/>
            <person name="Monson R.E."/>
            <person name="Becher S.A."/>
            <person name="Stanton J.A."/>
            <person name="Brugger K."/>
            <person name="Brown S.D."/>
            <person name="Salmond G.P."/>
        </authorList>
    </citation>
    <scope>NUCLEOTIDE SEQUENCE [LARGE SCALE GENOMIC DNA]</scope>
    <source>
        <strain evidence="3">ATCC 39006</strain>
        <strain evidence="4">ATCC 39006 / SC 11482</strain>
    </source>
</reference>